<dbReference type="Proteomes" id="UP000072763">
    <property type="component" value="Unassembled WGS sequence"/>
</dbReference>
<organism evidence="1 2">
    <name type="scientific">Curtobacterium oceanosedimentum</name>
    <dbReference type="NCBI Taxonomy" id="465820"/>
    <lineage>
        <taxon>Bacteria</taxon>
        <taxon>Bacillati</taxon>
        <taxon>Actinomycetota</taxon>
        <taxon>Actinomycetes</taxon>
        <taxon>Micrococcales</taxon>
        <taxon>Microbacteriaceae</taxon>
        <taxon>Curtobacterium</taxon>
    </lineage>
</organism>
<dbReference type="EMBL" id="LDRC01000012">
    <property type="protein sequence ID" value="KTR53568.1"/>
    <property type="molecule type" value="Genomic_DNA"/>
</dbReference>
<sequence>MDARARPWHDASVRRWWERLRAAPPPEEIELHPAVPGLAEWDRRGIVGMIGSGSAAGSSVAARPIWTDTGAFDCYLLETCDGDAPILDGAGRFVMDRFVVDSRVPGEEGGLIDALTREVDVTWWRDRERIDAFWAMHRG</sequence>
<protein>
    <submittedName>
        <fullName evidence="1">Uncharacterized protein</fullName>
    </submittedName>
</protein>
<gene>
    <name evidence="1" type="ORF">NS359_02950</name>
</gene>
<evidence type="ECO:0000313" key="1">
    <source>
        <dbReference type="EMBL" id="KTR53568.1"/>
    </source>
</evidence>
<dbReference type="AlphaFoldDB" id="A0A147DTB0"/>
<proteinExistence type="predicted"/>
<accession>A0A147DTB0</accession>
<evidence type="ECO:0000313" key="2">
    <source>
        <dbReference type="Proteomes" id="UP000072763"/>
    </source>
</evidence>
<name>A0A147DTB0_9MICO</name>
<reference evidence="1 2" key="1">
    <citation type="journal article" date="2016" name="Front. Microbiol.">
        <title>Genomic Resource of Rice Seed Associated Bacteria.</title>
        <authorList>
            <person name="Midha S."/>
            <person name="Bansal K."/>
            <person name="Sharma S."/>
            <person name="Kumar N."/>
            <person name="Patil P.P."/>
            <person name="Chaudhry V."/>
            <person name="Patil P.B."/>
        </authorList>
    </citation>
    <scope>NUCLEOTIDE SEQUENCE [LARGE SCALE GENOMIC DNA]</scope>
    <source>
        <strain evidence="1 2">NS359</strain>
    </source>
</reference>
<comment type="caution">
    <text evidence="1">The sequence shown here is derived from an EMBL/GenBank/DDBJ whole genome shotgun (WGS) entry which is preliminary data.</text>
</comment>